<evidence type="ECO:0000313" key="1">
    <source>
        <dbReference type="EMBL" id="GJS84444.1"/>
    </source>
</evidence>
<accession>A0ABQ4Z2T0</accession>
<gene>
    <name evidence="1" type="ORF">Tco_0750985</name>
</gene>
<dbReference type="Proteomes" id="UP001151760">
    <property type="component" value="Unassembled WGS sequence"/>
</dbReference>
<sequence length="88" mass="9614">MSNQRPNAIEITGNMSPNFWKFNNVSPNGVFGNKVYGDDLKRIWEFVAMVVVHGGESGGDMVVSGGLKGCLDHWIQGSSPLLPPLQRL</sequence>
<dbReference type="EMBL" id="BQNB010010974">
    <property type="protein sequence ID" value="GJS84444.1"/>
    <property type="molecule type" value="Genomic_DNA"/>
</dbReference>
<keyword evidence="2" id="KW-1185">Reference proteome</keyword>
<organism evidence="1 2">
    <name type="scientific">Tanacetum coccineum</name>
    <dbReference type="NCBI Taxonomy" id="301880"/>
    <lineage>
        <taxon>Eukaryota</taxon>
        <taxon>Viridiplantae</taxon>
        <taxon>Streptophyta</taxon>
        <taxon>Embryophyta</taxon>
        <taxon>Tracheophyta</taxon>
        <taxon>Spermatophyta</taxon>
        <taxon>Magnoliopsida</taxon>
        <taxon>eudicotyledons</taxon>
        <taxon>Gunneridae</taxon>
        <taxon>Pentapetalae</taxon>
        <taxon>asterids</taxon>
        <taxon>campanulids</taxon>
        <taxon>Asterales</taxon>
        <taxon>Asteraceae</taxon>
        <taxon>Asteroideae</taxon>
        <taxon>Anthemideae</taxon>
        <taxon>Anthemidinae</taxon>
        <taxon>Tanacetum</taxon>
    </lineage>
</organism>
<reference evidence="1" key="2">
    <citation type="submission" date="2022-01" db="EMBL/GenBank/DDBJ databases">
        <authorList>
            <person name="Yamashiro T."/>
            <person name="Shiraishi A."/>
            <person name="Satake H."/>
            <person name="Nakayama K."/>
        </authorList>
    </citation>
    <scope>NUCLEOTIDE SEQUENCE</scope>
</reference>
<comment type="caution">
    <text evidence="1">The sequence shown here is derived from an EMBL/GenBank/DDBJ whole genome shotgun (WGS) entry which is preliminary data.</text>
</comment>
<protein>
    <submittedName>
        <fullName evidence="1">Uncharacterized protein</fullName>
    </submittedName>
</protein>
<reference evidence="1" key="1">
    <citation type="journal article" date="2022" name="Int. J. Mol. Sci.">
        <title>Draft Genome of Tanacetum Coccineum: Genomic Comparison of Closely Related Tanacetum-Family Plants.</title>
        <authorList>
            <person name="Yamashiro T."/>
            <person name="Shiraishi A."/>
            <person name="Nakayama K."/>
            <person name="Satake H."/>
        </authorList>
    </citation>
    <scope>NUCLEOTIDE SEQUENCE</scope>
</reference>
<evidence type="ECO:0000313" key="2">
    <source>
        <dbReference type="Proteomes" id="UP001151760"/>
    </source>
</evidence>
<proteinExistence type="predicted"/>
<name>A0ABQ4Z2T0_9ASTR</name>